<dbReference type="KEGG" id="rli:RLO149_c010750"/>
<evidence type="ECO:0000256" key="1">
    <source>
        <dbReference type="SAM" id="Phobius"/>
    </source>
</evidence>
<evidence type="ECO:0000313" key="3">
    <source>
        <dbReference type="Proteomes" id="UP000001353"/>
    </source>
</evidence>
<keyword evidence="1" id="KW-0472">Membrane</keyword>
<keyword evidence="1" id="KW-0812">Transmembrane</keyword>
<gene>
    <name evidence="2" type="ordered locus">RLO149_c010750</name>
</gene>
<dbReference type="RefSeq" id="WP_013961020.1">
    <property type="nucleotide sequence ID" value="NC_015730.1"/>
</dbReference>
<dbReference type="AlphaFoldDB" id="F7ZB89"/>
<dbReference type="STRING" id="391595.RLO149_c010750"/>
<proteinExistence type="predicted"/>
<reference evidence="2 3" key="1">
    <citation type="journal article" date="2011" name="BMC Genomics">
        <title>Comparative genome analysis and genome-guided physiological analysis of Roseobacter litoralis.</title>
        <authorList>
            <person name="Kalhoefer D."/>
            <person name="Thole S."/>
            <person name="Voget S."/>
            <person name="Lehmann R."/>
            <person name="Liesegang H."/>
            <person name="Wollher A."/>
            <person name="Daniel R."/>
            <person name="Simon M."/>
            <person name="Brinkhoff T."/>
        </authorList>
    </citation>
    <scope>NUCLEOTIDE SEQUENCE [LARGE SCALE GENOMIC DNA]</scope>
    <source>
        <strain evidence="3">ATCC 49566 / DSM 6996 / JCM 21268 / NBRC 15278 / OCh 149</strain>
    </source>
</reference>
<protein>
    <submittedName>
        <fullName evidence="2">Uncharacterized protein</fullName>
    </submittedName>
</protein>
<dbReference type="EMBL" id="CP002623">
    <property type="protein sequence ID" value="AEI93082.1"/>
    <property type="molecule type" value="Genomic_DNA"/>
</dbReference>
<evidence type="ECO:0000313" key="2">
    <source>
        <dbReference type="EMBL" id="AEI93082.1"/>
    </source>
</evidence>
<sequence length="112" mass="12063">MRQKIATTPQQAIDGLATALFIPILFISVPSIANASSILAALITLGPLVWYVTTVIFAPLKASKPIKRPDIAQIIGDDRVRIRAGAGAVTCAVDLGFRKYIIFNEQDLAGHY</sequence>
<organism evidence="2 3">
    <name type="scientific">Roseobacter litoralis (strain ATCC 49566 / DSM 6996 / JCM 21268 / NBRC 15278 / OCh 149)</name>
    <dbReference type="NCBI Taxonomy" id="391595"/>
    <lineage>
        <taxon>Bacteria</taxon>
        <taxon>Pseudomonadati</taxon>
        <taxon>Pseudomonadota</taxon>
        <taxon>Alphaproteobacteria</taxon>
        <taxon>Rhodobacterales</taxon>
        <taxon>Roseobacteraceae</taxon>
        <taxon>Roseobacter</taxon>
    </lineage>
</organism>
<keyword evidence="3" id="KW-1185">Reference proteome</keyword>
<feature type="transmembrane region" description="Helical" evidence="1">
    <location>
        <begin position="38"/>
        <end position="60"/>
    </location>
</feature>
<name>F7ZB89_ROSLO</name>
<dbReference type="Proteomes" id="UP000001353">
    <property type="component" value="Chromosome"/>
</dbReference>
<feature type="transmembrane region" description="Helical" evidence="1">
    <location>
        <begin position="12"/>
        <end position="32"/>
    </location>
</feature>
<accession>F7ZB89</accession>
<dbReference type="HOGENOM" id="CLU_2143961_0_0_5"/>
<keyword evidence="1" id="KW-1133">Transmembrane helix</keyword>